<dbReference type="Gene3D" id="1.20.1250.20">
    <property type="entry name" value="MFS general substrate transporter like domains"/>
    <property type="match status" value="1"/>
</dbReference>
<dbReference type="PANTHER" id="PTHR42718:SF42">
    <property type="entry name" value="EXPORT PROTEIN"/>
    <property type="match status" value="1"/>
</dbReference>
<feature type="transmembrane region" description="Helical" evidence="7">
    <location>
        <begin position="101"/>
        <end position="120"/>
    </location>
</feature>
<reference evidence="9" key="1">
    <citation type="submission" date="2021-04" db="EMBL/GenBank/DDBJ databases">
        <title>Genome based classification of Actinospica acidithermotolerans sp. nov., an actinobacterium isolated from an Indonesian hot spring.</title>
        <authorList>
            <person name="Kusuma A.B."/>
            <person name="Putra K.E."/>
            <person name="Nafisah S."/>
            <person name="Loh J."/>
            <person name="Nouioui I."/>
            <person name="Goodfellow M."/>
        </authorList>
    </citation>
    <scope>NUCLEOTIDE SEQUENCE</scope>
    <source>
        <strain evidence="9">MGRD01-02</strain>
    </source>
</reference>
<dbReference type="InterPro" id="IPR011701">
    <property type="entry name" value="MFS"/>
</dbReference>
<evidence type="ECO:0000256" key="6">
    <source>
        <dbReference type="ARBA" id="ARBA00023136"/>
    </source>
</evidence>
<proteinExistence type="predicted"/>
<evidence type="ECO:0000256" key="4">
    <source>
        <dbReference type="ARBA" id="ARBA00022692"/>
    </source>
</evidence>
<feature type="transmembrane region" description="Helical" evidence="7">
    <location>
        <begin position="354"/>
        <end position="373"/>
    </location>
</feature>
<dbReference type="InterPro" id="IPR004638">
    <property type="entry name" value="EmrB-like"/>
</dbReference>
<dbReference type="Proteomes" id="UP000676325">
    <property type="component" value="Unassembled WGS sequence"/>
</dbReference>
<keyword evidence="10" id="KW-1185">Reference proteome</keyword>
<organism evidence="9 10">
    <name type="scientific">Actinospica acidithermotolerans</name>
    <dbReference type="NCBI Taxonomy" id="2828514"/>
    <lineage>
        <taxon>Bacteria</taxon>
        <taxon>Bacillati</taxon>
        <taxon>Actinomycetota</taxon>
        <taxon>Actinomycetes</taxon>
        <taxon>Catenulisporales</taxon>
        <taxon>Actinospicaceae</taxon>
        <taxon>Actinospica</taxon>
    </lineage>
</organism>
<feature type="transmembrane region" description="Helical" evidence="7">
    <location>
        <begin position="220"/>
        <end position="240"/>
    </location>
</feature>
<dbReference type="CDD" id="cd17321">
    <property type="entry name" value="MFS_MMR_MDR_like"/>
    <property type="match status" value="1"/>
</dbReference>
<keyword evidence="4 7" id="KW-0812">Transmembrane</keyword>
<feature type="transmembrane region" description="Helical" evidence="7">
    <location>
        <begin position="320"/>
        <end position="342"/>
    </location>
</feature>
<gene>
    <name evidence="9" type="ORF">KDK95_09170</name>
</gene>
<dbReference type="GO" id="GO:0005886">
    <property type="term" value="C:plasma membrane"/>
    <property type="evidence" value="ECO:0007669"/>
    <property type="project" value="UniProtKB-SubCell"/>
</dbReference>
<evidence type="ECO:0000256" key="5">
    <source>
        <dbReference type="ARBA" id="ARBA00022989"/>
    </source>
</evidence>
<dbReference type="SUPFAM" id="SSF103473">
    <property type="entry name" value="MFS general substrate transporter"/>
    <property type="match status" value="1"/>
</dbReference>
<feature type="domain" description="Major facilitator superfamily (MFS) profile" evidence="8">
    <location>
        <begin position="31"/>
        <end position="530"/>
    </location>
</feature>
<protein>
    <submittedName>
        <fullName evidence="9">MFS transporter</fullName>
    </submittedName>
</protein>
<feature type="transmembrane region" description="Helical" evidence="7">
    <location>
        <begin position="29"/>
        <end position="53"/>
    </location>
</feature>
<feature type="transmembrane region" description="Helical" evidence="7">
    <location>
        <begin position="503"/>
        <end position="526"/>
    </location>
</feature>
<evidence type="ECO:0000313" key="9">
    <source>
        <dbReference type="EMBL" id="MBR7826471.1"/>
    </source>
</evidence>
<feature type="transmembrane region" description="Helical" evidence="7">
    <location>
        <begin position="186"/>
        <end position="208"/>
    </location>
</feature>
<feature type="transmembrane region" description="Helical" evidence="7">
    <location>
        <begin position="160"/>
        <end position="180"/>
    </location>
</feature>
<name>A0A941E7I1_9ACTN</name>
<feature type="transmembrane region" description="Helical" evidence="7">
    <location>
        <begin position="252"/>
        <end position="270"/>
    </location>
</feature>
<dbReference type="AlphaFoldDB" id="A0A941E7I1"/>
<evidence type="ECO:0000256" key="3">
    <source>
        <dbReference type="ARBA" id="ARBA00022475"/>
    </source>
</evidence>
<feature type="transmembrane region" description="Helical" evidence="7">
    <location>
        <begin position="291"/>
        <end position="314"/>
    </location>
</feature>
<dbReference type="EMBL" id="JAGSOH010000018">
    <property type="protein sequence ID" value="MBR7826471.1"/>
    <property type="molecule type" value="Genomic_DNA"/>
</dbReference>
<feature type="transmembrane region" description="Helical" evidence="7">
    <location>
        <begin position="73"/>
        <end position="92"/>
    </location>
</feature>
<evidence type="ECO:0000256" key="1">
    <source>
        <dbReference type="ARBA" id="ARBA00004651"/>
    </source>
</evidence>
<accession>A0A941E7I1</accession>
<dbReference type="InterPro" id="IPR036259">
    <property type="entry name" value="MFS_trans_sf"/>
</dbReference>
<keyword evidence="3" id="KW-1003">Cell membrane</keyword>
<dbReference type="Pfam" id="PF07690">
    <property type="entry name" value="MFS_1"/>
    <property type="match status" value="1"/>
</dbReference>
<keyword evidence="2" id="KW-0813">Transport</keyword>
<feature type="transmembrane region" description="Helical" evidence="7">
    <location>
        <begin position="379"/>
        <end position="405"/>
    </location>
</feature>
<dbReference type="PRINTS" id="PR01036">
    <property type="entry name" value="TCRTETB"/>
</dbReference>
<keyword evidence="6 7" id="KW-0472">Membrane</keyword>
<dbReference type="Gene3D" id="1.20.1720.10">
    <property type="entry name" value="Multidrug resistance protein D"/>
    <property type="match status" value="1"/>
</dbReference>
<dbReference type="PROSITE" id="PS50850">
    <property type="entry name" value="MFS"/>
    <property type="match status" value="1"/>
</dbReference>
<feature type="transmembrane region" description="Helical" evidence="7">
    <location>
        <begin position="126"/>
        <end position="148"/>
    </location>
</feature>
<evidence type="ECO:0000256" key="7">
    <source>
        <dbReference type="SAM" id="Phobius"/>
    </source>
</evidence>
<evidence type="ECO:0000259" key="8">
    <source>
        <dbReference type="PROSITE" id="PS50850"/>
    </source>
</evidence>
<evidence type="ECO:0000256" key="2">
    <source>
        <dbReference type="ARBA" id="ARBA00022448"/>
    </source>
</evidence>
<dbReference type="GO" id="GO:0022857">
    <property type="term" value="F:transmembrane transporter activity"/>
    <property type="evidence" value="ECO:0007669"/>
    <property type="project" value="InterPro"/>
</dbReference>
<feature type="transmembrane region" description="Helical" evidence="7">
    <location>
        <begin position="426"/>
        <end position="443"/>
    </location>
</feature>
<dbReference type="RefSeq" id="WP_212517622.1">
    <property type="nucleotide sequence ID" value="NZ_JAGSOH010000018.1"/>
</dbReference>
<dbReference type="PANTHER" id="PTHR42718">
    <property type="entry name" value="MAJOR FACILITATOR SUPERFAMILY MULTIDRUG TRANSPORTER MFSC"/>
    <property type="match status" value="1"/>
</dbReference>
<dbReference type="NCBIfam" id="TIGR00711">
    <property type="entry name" value="efflux_EmrB"/>
    <property type="match status" value="1"/>
</dbReference>
<evidence type="ECO:0000313" key="10">
    <source>
        <dbReference type="Proteomes" id="UP000676325"/>
    </source>
</evidence>
<comment type="caution">
    <text evidence="9">The sequence shown here is derived from an EMBL/GenBank/DDBJ whole genome shotgun (WGS) entry which is preliminary data.</text>
</comment>
<keyword evidence="5 7" id="KW-1133">Transmembrane helix</keyword>
<dbReference type="InterPro" id="IPR020846">
    <property type="entry name" value="MFS_dom"/>
</dbReference>
<sequence length="548" mass="57716">MPSGGVTAVSESAARAVEHPEHAGHPRRWIILTGLVFSLLVVVLDNTVLNVALKTMSEPKPKGLGASQSDLEWAINSYTLIFAGLLFTWGILADRLGRKRILMLGMILFGLSSLLTAYAQTPAELIAARAAMGFSGAAIMPSTLAIIANVFPRHEQPKAIGIWSGSVGLAIAIGPIVGGALLNNFWWGSVFLINVPITVIAFIVMLILLPESKNPKPGSLDPVGVLLEMAGLVIFVYGIIHAGDTGDWGAPSVWGSIAGGLLLLVGFVFWELHTEHPALDVRLFANRMFSAAVISVALTFFAMMGGMFFFSFYLQSVRGYSPLMSGVFMLPFAAAMVIFAPLSSNMVKRFGPRTVAVSGLLAIAVAMACYQFVTQSSPMWIYLLIAFFQGAAMANVMPPATTTVMAALPRQIAGVGSSVNNTVRQLGGALGVAVLGTILTTAYRSRMQPLVDAIPNSHLTPAESHYVSGSIEATQQAVGVAVSQGNTRATGLLQPADASFVHAMHVTTLTGSAIMVFAAVVVALWLPRKVTQPGGPVDAASRAESVAA</sequence>
<comment type="subcellular location">
    <subcellularLocation>
        <location evidence="1">Cell membrane</location>
        <topology evidence="1">Multi-pass membrane protein</topology>
    </subcellularLocation>
</comment>